<accession>A0A8X6MPI8</accession>
<organism evidence="1 2">
    <name type="scientific">Nephila pilipes</name>
    <name type="common">Giant wood spider</name>
    <name type="synonym">Nephila maculata</name>
    <dbReference type="NCBI Taxonomy" id="299642"/>
    <lineage>
        <taxon>Eukaryota</taxon>
        <taxon>Metazoa</taxon>
        <taxon>Ecdysozoa</taxon>
        <taxon>Arthropoda</taxon>
        <taxon>Chelicerata</taxon>
        <taxon>Arachnida</taxon>
        <taxon>Araneae</taxon>
        <taxon>Araneomorphae</taxon>
        <taxon>Entelegynae</taxon>
        <taxon>Araneoidea</taxon>
        <taxon>Nephilidae</taxon>
        <taxon>Nephila</taxon>
    </lineage>
</organism>
<reference evidence="1" key="1">
    <citation type="submission" date="2020-08" db="EMBL/GenBank/DDBJ databases">
        <title>Multicomponent nature underlies the extraordinary mechanical properties of spider dragline silk.</title>
        <authorList>
            <person name="Kono N."/>
            <person name="Nakamura H."/>
            <person name="Mori M."/>
            <person name="Yoshida Y."/>
            <person name="Ohtoshi R."/>
            <person name="Malay A.D."/>
            <person name="Moran D.A.P."/>
            <person name="Tomita M."/>
            <person name="Numata K."/>
            <person name="Arakawa K."/>
        </authorList>
    </citation>
    <scope>NUCLEOTIDE SEQUENCE</scope>
</reference>
<evidence type="ECO:0000313" key="1">
    <source>
        <dbReference type="EMBL" id="GFS71079.1"/>
    </source>
</evidence>
<proteinExistence type="predicted"/>
<evidence type="ECO:0000313" key="2">
    <source>
        <dbReference type="Proteomes" id="UP000887013"/>
    </source>
</evidence>
<dbReference type="Proteomes" id="UP000887013">
    <property type="component" value="Unassembled WGS sequence"/>
</dbReference>
<sequence length="123" mass="14253">MMKEKLFKFGKNFLFQIAFILFQSQMQKLNNQHLMKALLPQMVQKGNDISAPLTKTVNIASPLSSKGFSDVKHEDIEELLWEESLNDKKLVLIDKSISNTFEEENTDNESVSTFSYYIKKGWN</sequence>
<dbReference type="AlphaFoldDB" id="A0A8X6MPI8"/>
<name>A0A8X6MPI8_NEPPI</name>
<protein>
    <submittedName>
        <fullName evidence="1">Uncharacterized protein</fullName>
    </submittedName>
</protein>
<dbReference type="EMBL" id="BMAW01000852">
    <property type="protein sequence ID" value="GFS71079.1"/>
    <property type="molecule type" value="Genomic_DNA"/>
</dbReference>
<gene>
    <name evidence="1" type="ORF">NPIL_143991</name>
</gene>
<keyword evidence="2" id="KW-1185">Reference proteome</keyword>
<comment type="caution">
    <text evidence="1">The sequence shown here is derived from an EMBL/GenBank/DDBJ whole genome shotgun (WGS) entry which is preliminary data.</text>
</comment>